<evidence type="ECO:0008006" key="3">
    <source>
        <dbReference type="Google" id="ProtNLM"/>
    </source>
</evidence>
<keyword evidence="2" id="KW-1185">Reference proteome</keyword>
<evidence type="ECO:0000313" key="2">
    <source>
        <dbReference type="Proteomes" id="UP001176517"/>
    </source>
</evidence>
<comment type="caution">
    <text evidence="1">The sequence shown here is derived from an EMBL/GenBank/DDBJ whole genome shotgun (WGS) entry which is preliminary data.</text>
</comment>
<reference evidence="1" key="1">
    <citation type="journal article" date="2023" name="PhytoFront">
        <title>Draft Genome Resources of Seven Strains of Tilletia horrida, Causal Agent of Kernel Smut of Rice.</title>
        <authorList>
            <person name="Khanal S."/>
            <person name="Antony Babu S."/>
            <person name="Zhou X.G."/>
        </authorList>
    </citation>
    <scope>NUCLEOTIDE SEQUENCE</scope>
    <source>
        <strain evidence="1">TX6</strain>
    </source>
</reference>
<gene>
    <name evidence="1" type="ORF">OC846_006915</name>
</gene>
<dbReference type="AlphaFoldDB" id="A0AAN6JQ40"/>
<accession>A0AAN6JQ40</accession>
<organism evidence="1 2">
    <name type="scientific">Tilletia horrida</name>
    <dbReference type="NCBI Taxonomy" id="155126"/>
    <lineage>
        <taxon>Eukaryota</taxon>
        <taxon>Fungi</taxon>
        <taxon>Dikarya</taxon>
        <taxon>Basidiomycota</taxon>
        <taxon>Ustilaginomycotina</taxon>
        <taxon>Exobasidiomycetes</taxon>
        <taxon>Tilletiales</taxon>
        <taxon>Tilletiaceae</taxon>
        <taxon>Tilletia</taxon>
    </lineage>
</organism>
<dbReference type="SUPFAM" id="SSF56112">
    <property type="entry name" value="Protein kinase-like (PK-like)"/>
    <property type="match status" value="1"/>
</dbReference>
<proteinExistence type="predicted"/>
<sequence>MVLDLKVDWADKDVCSAEERTLLTITKTFPVTTSPAMEVTWQSSSGEIQTGVLKFFDRRVSEKVRRGCRSPAYGPGIEACLQKFLQSSQAPRFSQPGIIQCLNGLIDKRDAVPLNVPTHTADTWQEAARTEVRMQIDMLQQWQNEIRVYDQLKSLQGTCVPVFHGSISFHIDVPAGADPNFFQIGGILIQRINGPSFQDVLDGKASPLDLDWHLVCKRASDAIAKINALGIAHGSNHFRNVVVESSTMQANIIDFARSMSVKNFGDDEARFRNYMRDGKEARSYSMAWLPRTLTRCSGMDPKTV</sequence>
<name>A0AAN6JQ40_9BASI</name>
<dbReference type="Proteomes" id="UP001176517">
    <property type="component" value="Unassembled WGS sequence"/>
</dbReference>
<dbReference type="EMBL" id="JAPDMZ010000709">
    <property type="protein sequence ID" value="KAK0541873.1"/>
    <property type="molecule type" value="Genomic_DNA"/>
</dbReference>
<protein>
    <recommendedName>
        <fullName evidence="3">Protein kinase domain-containing protein</fullName>
    </recommendedName>
</protein>
<evidence type="ECO:0000313" key="1">
    <source>
        <dbReference type="EMBL" id="KAK0541873.1"/>
    </source>
</evidence>
<dbReference type="InterPro" id="IPR011009">
    <property type="entry name" value="Kinase-like_dom_sf"/>
</dbReference>